<feature type="transmembrane region" description="Helical" evidence="1">
    <location>
        <begin position="26"/>
        <end position="48"/>
    </location>
</feature>
<evidence type="ECO:0000313" key="3">
    <source>
        <dbReference type="Proteomes" id="UP000054018"/>
    </source>
</evidence>
<proteinExistence type="predicted"/>
<sequence length="90" mass="10051">MSCVYVWLTKPLGCYYASPLLPPVPYSIDVLVATVLTLLSTTLCHSLLRSLLTSSFAICCLLCLHIVSFVPPHFTLFFSYPSHVLLLLYL</sequence>
<feature type="transmembrane region" description="Helical" evidence="1">
    <location>
        <begin position="55"/>
        <end position="80"/>
    </location>
</feature>
<keyword evidence="1" id="KW-0472">Membrane</keyword>
<keyword evidence="1" id="KW-1133">Transmembrane helix</keyword>
<organism evidence="2 3">
    <name type="scientific">Pisolithus microcarpus 441</name>
    <dbReference type="NCBI Taxonomy" id="765257"/>
    <lineage>
        <taxon>Eukaryota</taxon>
        <taxon>Fungi</taxon>
        <taxon>Dikarya</taxon>
        <taxon>Basidiomycota</taxon>
        <taxon>Agaricomycotina</taxon>
        <taxon>Agaricomycetes</taxon>
        <taxon>Agaricomycetidae</taxon>
        <taxon>Boletales</taxon>
        <taxon>Sclerodermatineae</taxon>
        <taxon>Pisolithaceae</taxon>
        <taxon>Pisolithus</taxon>
    </lineage>
</organism>
<reference evidence="2 3" key="1">
    <citation type="submission" date="2014-04" db="EMBL/GenBank/DDBJ databases">
        <authorList>
            <consortium name="DOE Joint Genome Institute"/>
            <person name="Kuo A."/>
            <person name="Kohler A."/>
            <person name="Costa M.D."/>
            <person name="Nagy L.G."/>
            <person name="Floudas D."/>
            <person name="Copeland A."/>
            <person name="Barry K.W."/>
            <person name="Cichocki N."/>
            <person name="Veneault-Fourrey C."/>
            <person name="LaButti K."/>
            <person name="Lindquist E.A."/>
            <person name="Lipzen A."/>
            <person name="Lundell T."/>
            <person name="Morin E."/>
            <person name="Murat C."/>
            <person name="Sun H."/>
            <person name="Tunlid A."/>
            <person name="Henrissat B."/>
            <person name="Grigoriev I.V."/>
            <person name="Hibbett D.S."/>
            <person name="Martin F."/>
            <person name="Nordberg H.P."/>
            <person name="Cantor M.N."/>
            <person name="Hua S.X."/>
        </authorList>
    </citation>
    <scope>NUCLEOTIDE SEQUENCE [LARGE SCALE GENOMIC DNA]</scope>
    <source>
        <strain evidence="2 3">441</strain>
    </source>
</reference>
<keyword evidence="1" id="KW-0812">Transmembrane</keyword>
<gene>
    <name evidence="2" type="ORF">PISMIDRAFT_685040</name>
</gene>
<dbReference type="EMBL" id="KN833822">
    <property type="protein sequence ID" value="KIK17690.1"/>
    <property type="molecule type" value="Genomic_DNA"/>
</dbReference>
<dbReference type="Proteomes" id="UP000054018">
    <property type="component" value="Unassembled WGS sequence"/>
</dbReference>
<accession>A0A0C9XYU4</accession>
<evidence type="ECO:0000256" key="1">
    <source>
        <dbReference type="SAM" id="Phobius"/>
    </source>
</evidence>
<evidence type="ECO:0000313" key="2">
    <source>
        <dbReference type="EMBL" id="KIK17690.1"/>
    </source>
</evidence>
<protein>
    <submittedName>
        <fullName evidence="2">Uncharacterized protein</fullName>
    </submittedName>
</protein>
<name>A0A0C9XYU4_9AGAM</name>
<dbReference type="AlphaFoldDB" id="A0A0C9XYU4"/>
<keyword evidence="3" id="KW-1185">Reference proteome</keyword>
<dbReference type="HOGENOM" id="CLU_2441690_0_0_1"/>
<reference evidence="3" key="2">
    <citation type="submission" date="2015-01" db="EMBL/GenBank/DDBJ databases">
        <title>Evolutionary Origins and Diversification of the Mycorrhizal Mutualists.</title>
        <authorList>
            <consortium name="DOE Joint Genome Institute"/>
            <consortium name="Mycorrhizal Genomics Consortium"/>
            <person name="Kohler A."/>
            <person name="Kuo A."/>
            <person name="Nagy L.G."/>
            <person name="Floudas D."/>
            <person name="Copeland A."/>
            <person name="Barry K.W."/>
            <person name="Cichocki N."/>
            <person name="Veneault-Fourrey C."/>
            <person name="LaButti K."/>
            <person name="Lindquist E.A."/>
            <person name="Lipzen A."/>
            <person name="Lundell T."/>
            <person name="Morin E."/>
            <person name="Murat C."/>
            <person name="Riley R."/>
            <person name="Ohm R."/>
            <person name="Sun H."/>
            <person name="Tunlid A."/>
            <person name="Henrissat B."/>
            <person name="Grigoriev I.V."/>
            <person name="Hibbett D.S."/>
            <person name="Martin F."/>
        </authorList>
    </citation>
    <scope>NUCLEOTIDE SEQUENCE [LARGE SCALE GENOMIC DNA]</scope>
    <source>
        <strain evidence="3">441</strain>
    </source>
</reference>